<evidence type="ECO:0000256" key="3">
    <source>
        <dbReference type="ARBA" id="ARBA00022692"/>
    </source>
</evidence>
<feature type="transmembrane region" description="Helical" evidence="6">
    <location>
        <begin position="215"/>
        <end position="234"/>
    </location>
</feature>
<dbReference type="EMBL" id="PKUN01000002">
    <property type="protein sequence ID" value="PLX63064.1"/>
    <property type="molecule type" value="Genomic_DNA"/>
</dbReference>
<dbReference type="InterPro" id="IPR037185">
    <property type="entry name" value="EmrE-like"/>
</dbReference>
<dbReference type="Proteomes" id="UP000235015">
    <property type="component" value="Unassembled WGS sequence"/>
</dbReference>
<dbReference type="GO" id="GO:0005886">
    <property type="term" value="C:plasma membrane"/>
    <property type="evidence" value="ECO:0007669"/>
    <property type="project" value="UniProtKB-SubCell"/>
</dbReference>
<evidence type="ECO:0000259" key="7">
    <source>
        <dbReference type="Pfam" id="PF00892"/>
    </source>
</evidence>
<evidence type="ECO:0000313" key="9">
    <source>
        <dbReference type="Proteomes" id="UP000235015"/>
    </source>
</evidence>
<dbReference type="AlphaFoldDB" id="A0A2N6D070"/>
<feature type="transmembrane region" description="Helical" evidence="6">
    <location>
        <begin position="70"/>
        <end position="88"/>
    </location>
</feature>
<organism evidence="8 9">
    <name type="scientific">Sedimenticola selenatireducens</name>
    <dbReference type="NCBI Taxonomy" id="191960"/>
    <lineage>
        <taxon>Bacteria</taxon>
        <taxon>Pseudomonadati</taxon>
        <taxon>Pseudomonadota</taxon>
        <taxon>Gammaproteobacteria</taxon>
        <taxon>Chromatiales</taxon>
        <taxon>Sedimenticolaceae</taxon>
        <taxon>Sedimenticola</taxon>
    </lineage>
</organism>
<sequence>MNDQSRAYLYGISAVLLWSTVATAFKLSLRHLEPIQLLFYASIASLLVMLAVLIRQGHLQRLLRTPRSDLLLCATLGLLNPCIYYWVLFKAYDLLPAQEAQPLNYTWAITLSILAVPLLKQHLRRLDLLAIGISYFGILVIATHGAPFTLRFSNGYGVLLALGSTLIWSLFWIFNTRSRIEPVVGLFLNFLFAIPVIALITWLTAGFGFDSIKGLYGAAYVGLFEMGITFVLWLKALRLTESTAKVANLIFLSPILSLFLIHFIVGEDIHWSSGAALLLIIAGNVLQQLGKPPAPPGKEEQRTRKTT</sequence>
<comment type="caution">
    <text evidence="8">The sequence shown here is derived from an EMBL/GenBank/DDBJ whole genome shotgun (WGS) entry which is preliminary data.</text>
</comment>
<evidence type="ECO:0000256" key="5">
    <source>
        <dbReference type="ARBA" id="ARBA00023136"/>
    </source>
</evidence>
<keyword evidence="4 6" id="KW-1133">Transmembrane helix</keyword>
<dbReference type="InterPro" id="IPR050638">
    <property type="entry name" value="AA-Vitamin_Transporters"/>
</dbReference>
<reference evidence="8 9" key="1">
    <citation type="submission" date="2017-11" db="EMBL/GenBank/DDBJ databases">
        <title>Genome-resolved metagenomics identifies genetic mobility, metabolic interactions, and unexpected diversity in perchlorate-reducing communities.</title>
        <authorList>
            <person name="Barnum T.P."/>
            <person name="Figueroa I.A."/>
            <person name="Carlstrom C.I."/>
            <person name="Lucas L.N."/>
            <person name="Engelbrektson A.L."/>
            <person name="Coates J.D."/>
        </authorList>
    </citation>
    <scope>NUCLEOTIDE SEQUENCE [LARGE SCALE GENOMIC DNA]</scope>
    <source>
        <strain evidence="8">BM301</strain>
    </source>
</reference>
<feature type="domain" description="EamA" evidence="7">
    <location>
        <begin position="7"/>
        <end position="142"/>
    </location>
</feature>
<evidence type="ECO:0000313" key="8">
    <source>
        <dbReference type="EMBL" id="PLX63064.1"/>
    </source>
</evidence>
<evidence type="ECO:0000256" key="2">
    <source>
        <dbReference type="ARBA" id="ARBA00022475"/>
    </source>
</evidence>
<comment type="subcellular location">
    <subcellularLocation>
        <location evidence="1">Cell membrane</location>
        <topology evidence="1">Multi-pass membrane protein</topology>
    </subcellularLocation>
</comment>
<dbReference type="SUPFAM" id="SSF103481">
    <property type="entry name" value="Multidrug resistance efflux transporter EmrE"/>
    <property type="match status" value="2"/>
</dbReference>
<accession>A0A2N6D070</accession>
<keyword evidence="2" id="KW-1003">Cell membrane</keyword>
<keyword evidence="3 6" id="KW-0812">Transmembrane</keyword>
<proteinExistence type="predicted"/>
<dbReference type="STRING" id="1111735.GCA_000428045_02803"/>
<dbReference type="PANTHER" id="PTHR32322:SF18">
    <property type="entry name" value="S-ADENOSYLMETHIONINE_S-ADENOSYLHOMOCYSTEINE TRANSPORTER"/>
    <property type="match status" value="1"/>
</dbReference>
<keyword evidence="5 6" id="KW-0472">Membrane</keyword>
<gene>
    <name evidence="8" type="ORF">C0630_02575</name>
</gene>
<evidence type="ECO:0000256" key="4">
    <source>
        <dbReference type="ARBA" id="ARBA00022989"/>
    </source>
</evidence>
<feature type="domain" description="EamA" evidence="7">
    <location>
        <begin position="156"/>
        <end position="285"/>
    </location>
</feature>
<feature type="transmembrane region" description="Helical" evidence="6">
    <location>
        <begin position="37"/>
        <end position="58"/>
    </location>
</feature>
<name>A0A2N6D070_9GAMM</name>
<feature type="transmembrane region" description="Helical" evidence="6">
    <location>
        <begin position="246"/>
        <end position="265"/>
    </location>
</feature>
<evidence type="ECO:0000256" key="6">
    <source>
        <dbReference type="SAM" id="Phobius"/>
    </source>
</evidence>
<dbReference type="PANTHER" id="PTHR32322">
    <property type="entry name" value="INNER MEMBRANE TRANSPORTER"/>
    <property type="match status" value="1"/>
</dbReference>
<protein>
    <submittedName>
        <fullName evidence="8">EamA family transporter</fullName>
    </submittedName>
</protein>
<dbReference type="Pfam" id="PF00892">
    <property type="entry name" value="EamA"/>
    <property type="match status" value="2"/>
</dbReference>
<feature type="transmembrane region" description="Helical" evidence="6">
    <location>
        <begin position="186"/>
        <end position="209"/>
    </location>
</feature>
<dbReference type="InterPro" id="IPR000620">
    <property type="entry name" value="EamA_dom"/>
</dbReference>
<feature type="transmembrane region" description="Helical" evidence="6">
    <location>
        <begin position="156"/>
        <end position="174"/>
    </location>
</feature>
<evidence type="ECO:0000256" key="1">
    <source>
        <dbReference type="ARBA" id="ARBA00004651"/>
    </source>
</evidence>
<feature type="transmembrane region" description="Helical" evidence="6">
    <location>
        <begin position="7"/>
        <end position="25"/>
    </location>
</feature>
<feature type="transmembrane region" description="Helical" evidence="6">
    <location>
        <begin position="271"/>
        <end position="289"/>
    </location>
</feature>
<feature type="transmembrane region" description="Helical" evidence="6">
    <location>
        <begin position="126"/>
        <end position="150"/>
    </location>
</feature>
<feature type="transmembrane region" description="Helical" evidence="6">
    <location>
        <begin position="100"/>
        <end position="119"/>
    </location>
</feature>
<dbReference type="RefSeq" id="WP_273437641.1">
    <property type="nucleotide sequence ID" value="NZ_PKUN01000002.1"/>
</dbReference>